<dbReference type="Gene3D" id="1.25.40.10">
    <property type="entry name" value="Tetratricopeptide repeat domain"/>
    <property type="match status" value="1"/>
</dbReference>
<comment type="caution">
    <text evidence="3">The sequence shown here is derived from an EMBL/GenBank/DDBJ whole genome shotgun (WGS) entry which is preliminary data.</text>
</comment>
<dbReference type="EMBL" id="QQOH01000002">
    <property type="protein sequence ID" value="RDE22936.1"/>
    <property type="molecule type" value="Genomic_DNA"/>
</dbReference>
<feature type="region of interest" description="Disordered" evidence="2">
    <location>
        <begin position="395"/>
        <end position="502"/>
    </location>
</feature>
<dbReference type="RefSeq" id="WP_133297437.1">
    <property type="nucleotide sequence ID" value="NZ_QQOH01000002.1"/>
</dbReference>
<protein>
    <submittedName>
        <fullName evidence="3">Uncharacterized protein</fullName>
    </submittedName>
</protein>
<dbReference type="InterPro" id="IPR011990">
    <property type="entry name" value="TPR-like_helical_dom_sf"/>
</dbReference>
<reference evidence="3 4" key="1">
    <citation type="submission" date="2018-07" db="EMBL/GenBank/DDBJ databases">
        <title>Motiliproteus coralliicola sp. nov., a bacterium isolated from Coral.</title>
        <authorList>
            <person name="Wang G."/>
        </authorList>
    </citation>
    <scope>NUCLEOTIDE SEQUENCE [LARGE SCALE GENOMIC DNA]</scope>
    <source>
        <strain evidence="3 4">C34</strain>
    </source>
</reference>
<dbReference type="SUPFAM" id="SSF48452">
    <property type="entry name" value="TPR-like"/>
    <property type="match status" value="2"/>
</dbReference>
<feature type="coiled-coil region" evidence="1">
    <location>
        <begin position="636"/>
        <end position="663"/>
    </location>
</feature>
<name>A0A369WQU8_9GAMM</name>
<keyword evidence="1" id="KW-0175">Coiled coil</keyword>
<dbReference type="OrthoDB" id="6072288at2"/>
<evidence type="ECO:0000256" key="2">
    <source>
        <dbReference type="SAM" id="MobiDB-lite"/>
    </source>
</evidence>
<evidence type="ECO:0000256" key="1">
    <source>
        <dbReference type="SAM" id="Coils"/>
    </source>
</evidence>
<evidence type="ECO:0000313" key="4">
    <source>
        <dbReference type="Proteomes" id="UP000253769"/>
    </source>
</evidence>
<accession>A0A369WQU8</accession>
<dbReference type="AlphaFoldDB" id="A0A369WQU8"/>
<proteinExistence type="predicted"/>
<gene>
    <name evidence="3" type="ORF">DV711_10305</name>
</gene>
<keyword evidence="4" id="KW-1185">Reference proteome</keyword>
<feature type="region of interest" description="Disordered" evidence="2">
    <location>
        <begin position="530"/>
        <end position="558"/>
    </location>
</feature>
<organism evidence="3 4">
    <name type="scientific">Motiliproteus coralliicola</name>
    <dbReference type="NCBI Taxonomy" id="2283196"/>
    <lineage>
        <taxon>Bacteria</taxon>
        <taxon>Pseudomonadati</taxon>
        <taxon>Pseudomonadota</taxon>
        <taxon>Gammaproteobacteria</taxon>
        <taxon>Oceanospirillales</taxon>
        <taxon>Oceanospirillaceae</taxon>
        <taxon>Motiliproteus</taxon>
    </lineage>
</organism>
<sequence length="667" mass="73360">MMKPPPVSIFGITVLIMALSVGLVSTSTADSNSGRSADRLRELIYGEALFHQQQEDHFSAITRLQLAYDRGQLKLTTADAVVVLTRLKLAWGLRDEAEATFHTLLDERVGDELRNRAWLELAKAFFHQGQLTAAGKALDNIRGQLPMDIRGQHRLLLAHVLMAQGDYVGAASALKQWQGPEALSAYADYNLGVALVRAGRLEKAMPALLHVAGLSATKEELLSLKDKANLTLAYTLMRLEQPEQALSHLSKVRLHGPSSNRALLATGWITRKQGRSADALTPWMELRGRATEDPAVQESLLAVPSLHRELQSPELAARSYEEAVDVFSRELTRVNQAMVSLRRESAADITRAPYMGPLLASREFQQTTRGQTDLRAMLDRLNQGLDTLDRLADLTRQPEAERALPDPETGFTAPGTEAGNPSEGSVPNSGPEGVEPDGAGSHWQHERRDGGQPYSARQKPSLPELDLPPERQTLPLPDGWSGLPESDSSGLPESDGSGLPEAGIIQIPGAEQTDFPIAGIIRIPKSDEDFAYPDELSPDGIGSRQLERVSRRVPGSDPIQTEVRVSKPQKLRELVRALAAGGERVGRLIRRFQKGESRRGELEGYLAALRDRIAGLQGRITAAIDAYERYARKLALAELERRRRRLEANLEQARLELAKSYDAARDE</sequence>
<dbReference type="Proteomes" id="UP000253769">
    <property type="component" value="Unassembled WGS sequence"/>
</dbReference>
<dbReference type="Pfam" id="PF13432">
    <property type="entry name" value="TPR_16"/>
    <property type="match status" value="3"/>
</dbReference>
<evidence type="ECO:0000313" key="3">
    <source>
        <dbReference type="EMBL" id="RDE22936.1"/>
    </source>
</evidence>
<feature type="compositionally biased region" description="Basic and acidic residues" evidence="2">
    <location>
        <begin position="395"/>
        <end position="405"/>
    </location>
</feature>